<sequence length="230" mass="25718">MTVTSPIQNAPNLKPLASAMPDKPVHRIPLIKATPENLQGYGEIITQADARKVEIVRWPSLGWRQVEPGTGDQGGTTEGLFRFQWHGDVLRARNEAVDDDYVLGWTCQPSQAREDRQTAPRDALLLWRCNYHPDGGQLFFPLEPGPFVTTLALPGDDITPDSFVAFYSEGGTGLYIHPGIWHEALCPVNDSFRFFGRQGKVHARVGADFPNEFGCYLSVSLRKEDVRDRL</sequence>
<dbReference type="RefSeq" id="WP_320498871.1">
    <property type="nucleotide sequence ID" value="NZ_JAXCLX010000001.1"/>
</dbReference>
<dbReference type="SUPFAM" id="SSF51182">
    <property type="entry name" value="RmlC-like cupins"/>
    <property type="match status" value="1"/>
</dbReference>
<feature type="region of interest" description="Disordered" evidence="5">
    <location>
        <begin position="1"/>
        <end position="20"/>
    </location>
</feature>
<evidence type="ECO:0000256" key="1">
    <source>
        <dbReference type="ARBA" id="ARBA00011738"/>
    </source>
</evidence>
<dbReference type="GO" id="GO:0050385">
    <property type="term" value="F:ureidoglycolate lyase activity"/>
    <property type="evidence" value="ECO:0007669"/>
    <property type="project" value="UniProtKB-EC"/>
</dbReference>
<comment type="catalytic activity">
    <reaction evidence="4">
        <text>(S)-ureidoglycolate = urea + glyoxylate</text>
        <dbReference type="Rhea" id="RHEA:11304"/>
        <dbReference type="ChEBI" id="CHEBI:16199"/>
        <dbReference type="ChEBI" id="CHEBI:36655"/>
        <dbReference type="ChEBI" id="CHEBI:57296"/>
        <dbReference type="EC" id="4.3.2.3"/>
    </reaction>
</comment>
<evidence type="ECO:0000256" key="2">
    <source>
        <dbReference type="ARBA" id="ARBA00022631"/>
    </source>
</evidence>
<dbReference type="Gene3D" id="2.60.120.480">
    <property type="entry name" value="Ureidoglycolate hydrolase"/>
    <property type="match status" value="1"/>
</dbReference>
<protein>
    <submittedName>
        <fullName evidence="6">Ureidoglycolate lyase</fullName>
        <ecNumber evidence="6">4.3.2.3</ecNumber>
    </submittedName>
</protein>
<dbReference type="InterPro" id="IPR011051">
    <property type="entry name" value="RmlC_Cupin_sf"/>
</dbReference>
<gene>
    <name evidence="6" type="ORF">SMD31_01600</name>
</gene>
<evidence type="ECO:0000256" key="3">
    <source>
        <dbReference type="ARBA" id="ARBA00023239"/>
    </source>
</evidence>
<dbReference type="Proteomes" id="UP001271769">
    <property type="component" value="Unassembled WGS sequence"/>
</dbReference>
<evidence type="ECO:0000313" key="7">
    <source>
        <dbReference type="Proteomes" id="UP001271769"/>
    </source>
</evidence>
<dbReference type="InterPro" id="IPR007247">
    <property type="entry name" value="Ureidogly_lyase"/>
</dbReference>
<keyword evidence="3 6" id="KW-0456">Lyase</keyword>
<dbReference type="InterPro" id="IPR024060">
    <property type="entry name" value="Ureidoglycolate_lyase_dom_sf"/>
</dbReference>
<comment type="subunit">
    <text evidence="1">Homodimer.</text>
</comment>
<name>A0ABU5DTD6_9PROT</name>
<feature type="compositionally biased region" description="Polar residues" evidence="5">
    <location>
        <begin position="1"/>
        <end position="11"/>
    </location>
</feature>
<dbReference type="Pfam" id="PF04115">
    <property type="entry name" value="Ureidogly_lyase"/>
    <property type="match status" value="1"/>
</dbReference>
<dbReference type="EMBL" id="JAXCLX010000001">
    <property type="protein sequence ID" value="MDY0870591.1"/>
    <property type="molecule type" value="Genomic_DNA"/>
</dbReference>
<keyword evidence="7" id="KW-1185">Reference proteome</keyword>
<evidence type="ECO:0000313" key="6">
    <source>
        <dbReference type="EMBL" id="MDY0870591.1"/>
    </source>
</evidence>
<keyword evidence="2" id="KW-0659">Purine metabolism</keyword>
<reference evidence="6 7" key="1">
    <citation type="journal article" date="2013" name="Antonie Van Leeuwenhoek">
        <title>Dongia rigui sp. nov., isolated from freshwater of a large wetland in Korea.</title>
        <authorList>
            <person name="Baik K.S."/>
            <person name="Hwang Y.M."/>
            <person name="Choi J.S."/>
            <person name="Kwon J."/>
            <person name="Seong C.N."/>
        </authorList>
    </citation>
    <scope>NUCLEOTIDE SEQUENCE [LARGE SCALE GENOMIC DNA]</scope>
    <source>
        <strain evidence="6 7">04SU4-P</strain>
    </source>
</reference>
<accession>A0ABU5DTD6</accession>
<evidence type="ECO:0000256" key="5">
    <source>
        <dbReference type="SAM" id="MobiDB-lite"/>
    </source>
</evidence>
<comment type="caution">
    <text evidence="6">The sequence shown here is derived from an EMBL/GenBank/DDBJ whole genome shotgun (WGS) entry which is preliminary data.</text>
</comment>
<dbReference type="EC" id="4.3.2.3" evidence="6"/>
<evidence type="ECO:0000256" key="4">
    <source>
        <dbReference type="ARBA" id="ARBA00047684"/>
    </source>
</evidence>
<organism evidence="6 7">
    <name type="scientific">Dongia rigui</name>
    <dbReference type="NCBI Taxonomy" id="940149"/>
    <lineage>
        <taxon>Bacteria</taxon>
        <taxon>Pseudomonadati</taxon>
        <taxon>Pseudomonadota</taxon>
        <taxon>Alphaproteobacteria</taxon>
        <taxon>Rhodospirillales</taxon>
        <taxon>Dongiaceae</taxon>
        <taxon>Dongia</taxon>
    </lineage>
</organism>
<proteinExistence type="predicted"/>